<dbReference type="Pfam" id="PF10025">
    <property type="entry name" value="DUF2267"/>
    <property type="match status" value="1"/>
</dbReference>
<comment type="caution">
    <text evidence="1">The sequence shown here is derived from an EMBL/GenBank/DDBJ whole genome shotgun (WGS) entry which is preliminary data.</text>
</comment>
<organism evidence="1 2">
    <name type="scientific">Shimia isoporae</name>
    <dbReference type="NCBI Taxonomy" id="647720"/>
    <lineage>
        <taxon>Bacteria</taxon>
        <taxon>Pseudomonadati</taxon>
        <taxon>Pseudomonadota</taxon>
        <taxon>Alphaproteobacteria</taxon>
        <taxon>Rhodobacterales</taxon>
        <taxon>Roseobacteraceae</taxon>
    </lineage>
</organism>
<dbReference type="Gene3D" id="1.10.490.110">
    <property type="entry name" value="Uncharacterized conserved protein DUF2267"/>
    <property type="match status" value="1"/>
</dbReference>
<reference evidence="1 2" key="1">
    <citation type="submission" date="2019-03" db="EMBL/GenBank/DDBJ databases">
        <title>Genomic Encyclopedia of Archaeal and Bacterial Type Strains, Phase II (KMG-II): from individual species to whole genera.</title>
        <authorList>
            <person name="Goeker M."/>
        </authorList>
    </citation>
    <scope>NUCLEOTIDE SEQUENCE [LARGE SCALE GENOMIC DNA]</scope>
    <source>
        <strain evidence="1 2">DSM 26433</strain>
    </source>
</reference>
<dbReference type="EMBL" id="SMGR01000001">
    <property type="protein sequence ID" value="TCL08580.1"/>
    <property type="molecule type" value="Genomic_DNA"/>
</dbReference>
<evidence type="ECO:0000313" key="1">
    <source>
        <dbReference type="EMBL" id="TCL08580.1"/>
    </source>
</evidence>
<dbReference type="OrthoDB" id="20942at2"/>
<name>A0A4V2Q3U6_9RHOB</name>
<dbReference type="Proteomes" id="UP000295673">
    <property type="component" value="Unassembled WGS sequence"/>
</dbReference>
<dbReference type="InterPro" id="IPR038282">
    <property type="entry name" value="DUF2267_sf"/>
</dbReference>
<evidence type="ECO:0000313" key="2">
    <source>
        <dbReference type="Proteomes" id="UP000295673"/>
    </source>
</evidence>
<protein>
    <submittedName>
        <fullName evidence="1">Uncharacterized protein (DUF2267 family)</fullName>
    </submittedName>
</protein>
<sequence length="152" mass="17582">MPMPWTYRHSEREFKAFLQDARQRMELQSDNNTYTAVDGVLRAFRARLTPQQVVDFAQVLPSTLRAILIQDWDTTSPIVAWGSRGDQLADVQNLRLHHNLTPDTVIEATAWALRRHVRQIDLDRVLKSIGPQAEAFWHVDVDDPAELEQRIV</sequence>
<proteinExistence type="predicted"/>
<dbReference type="RefSeq" id="WP_132858691.1">
    <property type="nucleotide sequence ID" value="NZ_SMGR01000001.1"/>
</dbReference>
<gene>
    <name evidence="1" type="ORF">BXY66_0617</name>
</gene>
<keyword evidence="2" id="KW-1185">Reference proteome</keyword>
<accession>A0A4V2Q3U6</accession>
<dbReference type="AlphaFoldDB" id="A0A4V2Q3U6"/>
<dbReference type="InterPro" id="IPR018727">
    <property type="entry name" value="DUF2267"/>
</dbReference>